<dbReference type="GO" id="GO:0045505">
    <property type="term" value="F:dynein intermediate chain binding"/>
    <property type="evidence" value="ECO:0007669"/>
    <property type="project" value="TreeGrafter"/>
</dbReference>
<dbReference type="InterPro" id="IPR011989">
    <property type="entry name" value="ARM-like"/>
</dbReference>
<dbReference type="AlphaFoldDB" id="A0AAN9A0K2"/>
<feature type="domain" description="Dynein axonemal assembly factor 5 TPR repeats" evidence="2">
    <location>
        <begin position="19"/>
        <end position="304"/>
    </location>
</feature>
<protein>
    <recommendedName>
        <fullName evidence="5">Dynein assembly factor 5</fullName>
    </recommendedName>
</protein>
<organism evidence="3 4">
    <name type="scientific">Halocaridina rubra</name>
    <name type="common">Hawaiian red shrimp</name>
    <dbReference type="NCBI Taxonomy" id="373956"/>
    <lineage>
        <taxon>Eukaryota</taxon>
        <taxon>Metazoa</taxon>
        <taxon>Ecdysozoa</taxon>
        <taxon>Arthropoda</taxon>
        <taxon>Crustacea</taxon>
        <taxon>Multicrustacea</taxon>
        <taxon>Malacostraca</taxon>
        <taxon>Eumalacostraca</taxon>
        <taxon>Eucarida</taxon>
        <taxon>Decapoda</taxon>
        <taxon>Pleocyemata</taxon>
        <taxon>Caridea</taxon>
        <taxon>Atyoidea</taxon>
        <taxon>Atyidae</taxon>
        <taxon>Halocaridina</taxon>
    </lineage>
</organism>
<dbReference type="SUPFAM" id="SSF48371">
    <property type="entry name" value="ARM repeat"/>
    <property type="match status" value="2"/>
</dbReference>
<dbReference type="Pfam" id="PF24573">
    <property type="entry name" value="HEAT_DAAF5"/>
    <property type="match status" value="1"/>
</dbReference>
<sequence length="829" mass="93859">MATENADPDASLNEILNLMQDQHKAKRKKALEKLEKLIFESVEKESENRQPFLRQTLQFCLASLTSCMTDASEANRLKACEILMKFIEGEALTEKHLVDVIPVLYHRLAKVPQLEESEDVRLLYIKIIHGLAEYFQEKMTPYMNDIVNILKESVLDASPEVRKASCECVSTFAKATKDKFHMQSESLVKPLIKGLAHQRFRNRIACITALGDILLYGDGKAIQTVCGPLAQCSMDLPQVRLCLVDVGGSLGMEMPDRYSYWQYILPLILFGICDEDTDVQEKAKKMWFDIGHQYESENEDQLKQEIDFDIVPSRLPAAEIRPGVGCRTIVQRSLYHILPGLLTDLDDWQDRPRLQAAKLLTTLVVNAETGITQYAEKIMAAIHLAAGDKEESVLKQVFLCCECLGHFLPPKTYLPLVLPRLTAGEKGERPLKVLTALLRGTPDDLTVDEIRIIIEAISNEEIAYVYHFDHQTSLLELITVILERTGTEEISYQLFTILLFISSSSEFQDAVNVAQNLMNSLAIKTELENVDHLYKQHLTRMLKYLHQSSESWLEHTPQFQMFIGLLEFAGSSLGTEVELIVDILCACIPKKQDPLVSLKCLLKMQKLLVRDNSPLLHAGQFGHFLPVFVHECVLTLLPWHAGMTASSLRTAALSCFVGACQVKDVEESLINEVKLCLDLVPALIEDESEDTRMLACEAVYWVKSSYPQIVDSDIFHKFSDKLVKRLDDVKASVRLRAAQVLSFLFGHLPENYNSGLQSKRLEDLFESAIIYLDDPDIRLQEAVLDTLETMGKVSPHLLTKLVERDCHKYRNKHHCVQLLNSLKTLTITS</sequence>
<dbReference type="Pfam" id="PF25757">
    <property type="entry name" value="TPR_DNAAF5"/>
    <property type="match status" value="1"/>
</dbReference>
<dbReference type="InterPro" id="IPR057978">
    <property type="entry name" value="TPR_DAAF5"/>
</dbReference>
<dbReference type="Proteomes" id="UP001381693">
    <property type="component" value="Unassembled WGS sequence"/>
</dbReference>
<dbReference type="GO" id="GO:0003341">
    <property type="term" value="P:cilium movement"/>
    <property type="evidence" value="ECO:0007669"/>
    <property type="project" value="TreeGrafter"/>
</dbReference>
<dbReference type="InterPro" id="IPR056497">
    <property type="entry name" value="HEAT_DAAF5"/>
</dbReference>
<evidence type="ECO:0000259" key="1">
    <source>
        <dbReference type="Pfam" id="PF24573"/>
    </source>
</evidence>
<evidence type="ECO:0000313" key="4">
    <source>
        <dbReference type="Proteomes" id="UP001381693"/>
    </source>
</evidence>
<dbReference type="GO" id="GO:0036158">
    <property type="term" value="P:outer dynein arm assembly"/>
    <property type="evidence" value="ECO:0007669"/>
    <property type="project" value="TreeGrafter"/>
</dbReference>
<comment type="caution">
    <text evidence="3">The sequence shown here is derived from an EMBL/GenBank/DDBJ whole genome shotgun (WGS) entry which is preliminary data.</text>
</comment>
<dbReference type="GO" id="GO:0036159">
    <property type="term" value="P:inner dynein arm assembly"/>
    <property type="evidence" value="ECO:0007669"/>
    <property type="project" value="TreeGrafter"/>
</dbReference>
<dbReference type="InterPro" id="IPR052623">
    <property type="entry name" value="DAAF5"/>
</dbReference>
<evidence type="ECO:0008006" key="5">
    <source>
        <dbReference type="Google" id="ProtNLM"/>
    </source>
</evidence>
<dbReference type="PANTHER" id="PTHR16216">
    <property type="entry name" value="DYNEIN ASSEMBLY FACTOR 5, AXONEMAL"/>
    <property type="match status" value="1"/>
</dbReference>
<dbReference type="Gene3D" id="1.25.10.10">
    <property type="entry name" value="Leucine-rich Repeat Variant"/>
    <property type="match status" value="2"/>
</dbReference>
<evidence type="ECO:0000313" key="3">
    <source>
        <dbReference type="EMBL" id="KAK7070029.1"/>
    </source>
</evidence>
<dbReference type="EMBL" id="JAXCGZ010015592">
    <property type="protein sequence ID" value="KAK7070029.1"/>
    <property type="molecule type" value="Genomic_DNA"/>
</dbReference>
<dbReference type="PANTHER" id="PTHR16216:SF2">
    <property type="entry name" value="DYNEIN AXONEMAL ASSEMBLY FACTOR 5"/>
    <property type="match status" value="1"/>
</dbReference>
<accession>A0AAN9A0K2</accession>
<reference evidence="3 4" key="1">
    <citation type="submission" date="2023-11" db="EMBL/GenBank/DDBJ databases">
        <title>Halocaridina rubra genome assembly.</title>
        <authorList>
            <person name="Smith C."/>
        </authorList>
    </citation>
    <scope>NUCLEOTIDE SEQUENCE [LARGE SCALE GENOMIC DNA]</scope>
    <source>
        <strain evidence="3">EP-1</strain>
        <tissue evidence="3">Whole</tissue>
    </source>
</reference>
<gene>
    <name evidence="3" type="ORF">SK128_001063</name>
</gene>
<name>A0AAN9A0K2_HALRR</name>
<dbReference type="GO" id="GO:0005737">
    <property type="term" value="C:cytoplasm"/>
    <property type="evidence" value="ECO:0007669"/>
    <property type="project" value="TreeGrafter"/>
</dbReference>
<evidence type="ECO:0000259" key="2">
    <source>
        <dbReference type="Pfam" id="PF25757"/>
    </source>
</evidence>
<dbReference type="InterPro" id="IPR016024">
    <property type="entry name" value="ARM-type_fold"/>
</dbReference>
<proteinExistence type="predicted"/>
<feature type="domain" description="Dynein axonemal assembly factor 5 HEAT-repeat" evidence="1">
    <location>
        <begin position="315"/>
        <end position="503"/>
    </location>
</feature>
<keyword evidence="4" id="KW-1185">Reference proteome</keyword>